<sequence>MSQQDQSGPEREPLSRTARGMRAGLATDPAHRSVVPPIHLSTNYAFDGLDGRGAYDYSRSGNPTRDVLGEALATLEEGAGAVVTGTGMAAVTLVVNAFVPAGGRVVAPHDCYGGTWRLLTWLAEKGQLRADFVDLTDEASARQALAEPADLVLVETPSNPLLRITDLALVAELAHAAGALLVADNTFCSPALQRPISQGSDLVVHSTTKFINGHSDVVGGVAVARTAEHAEQLRLWANCLGLTAGALDSYLVLRGLRTLDARVRVHEQNTAAVLDLLTGHPAVTAVHHPSLAEHPGHEVAARQQTGGFGSLLSFELAGGVAAVRAFADGLQCLLLAESLGGIESLVCHPATMTHASMPPEVQKAAGISDGLVRMSVGIEPADDVVADLRAGLDRALHR</sequence>
<dbReference type="InterPro" id="IPR015422">
    <property type="entry name" value="PyrdxlP-dep_Trfase_small"/>
</dbReference>
<dbReference type="RefSeq" id="WP_343872432.1">
    <property type="nucleotide sequence ID" value="NZ_BAAAIX010000007.1"/>
</dbReference>
<dbReference type="Gene3D" id="3.40.640.10">
    <property type="entry name" value="Type I PLP-dependent aspartate aminotransferase-like (Major domain)"/>
    <property type="match status" value="1"/>
</dbReference>
<dbReference type="NCBIfam" id="TIGR02080">
    <property type="entry name" value="O_succ_thio_ly"/>
    <property type="match status" value="1"/>
</dbReference>
<dbReference type="Gene3D" id="3.90.1150.10">
    <property type="entry name" value="Aspartate Aminotransferase, domain 1"/>
    <property type="match status" value="1"/>
</dbReference>
<dbReference type="SUPFAM" id="SSF53383">
    <property type="entry name" value="PLP-dependent transferases"/>
    <property type="match status" value="1"/>
</dbReference>
<dbReference type="PROSITE" id="PS00868">
    <property type="entry name" value="CYS_MET_METAB_PP"/>
    <property type="match status" value="1"/>
</dbReference>
<dbReference type="InterPro" id="IPR015424">
    <property type="entry name" value="PyrdxlP-dep_Trfase"/>
</dbReference>
<organism evidence="5 6">
    <name type="scientific">Luteococcus peritonei</name>
    <dbReference type="NCBI Taxonomy" id="88874"/>
    <lineage>
        <taxon>Bacteria</taxon>
        <taxon>Bacillati</taxon>
        <taxon>Actinomycetota</taxon>
        <taxon>Actinomycetes</taxon>
        <taxon>Propionibacteriales</taxon>
        <taxon>Propionibacteriaceae</taxon>
        <taxon>Luteococcus</taxon>
    </lineage>
</organism>
<comment type="caution">
    <text evidence="5">The sequence shown here is derived from an EMBL/GenBank/DDBJ whole genome shotgun (WGS) entry which is preliminary data.</text>
</comment>
<evidence type="ECO:0000313" key="6">
    <source>
        <dbReference type="Proteomes" id="UP001597326"/>
    </source>
</evidence>
<evidence type="ECO:0000256" key="2">
    <source>
        <dbReference type="ARBA" id="ARBA00009077"/>
    </source>
</evidence>
<dbReference type="Pfam" id="PF01053">
    <property type="entry name" value="Cys_Met_Meta_PP"/>
    <property type="match status" value="1"/>
</dbReference>
<evidence type="ECO:0000256" key="1">
    <source>
        <dbReference type="ARBA" id="ARBA00001933"/>
    </source>
</evidence>
<dbReference type="PANTHER" id="PTHR11808">
    <property type="entry name" value="TRANS-SULFURATION ENZYME FAMILY MEMBER"/>
    <property type="match status" value="1"/>
</dbReference>
<dbReference type="InterPro" id="IPR000277">
    <property type="entry name" value="Cys/Met-Metab_PyrdxlP-dep_enz"/>
</dbReference>
<evidence type="ECO:0000256" key="3">
    <source>
        <dbReference type="ARBA" id="ARBA00022898"/>
    </source>
</evidence>
<name>A0ABW4RT15_9ACTN</name>
<dbReference type="EC" id="2.5.1.48" evidence="5"/>
<keyword evidence="3 4" id="KW-0663">Pyridoxal phosphate</keyword>
<dbReference type="Proteomes" id="UP001597326">
    <property type="component" value="Unassembled WGS sequence"/>
</dbReference>
<dbReference type="EMBL" id="JBHUFZ010000008">
    <property type="protein sequence ID" value="MFD1889405.1"/>
    <property type="molecule type" value="Genomic_DNA"/>
</dbReference>
<comment type="cofactor">
    <cofactor evidence="1 4">
        <name>pyridoxal 5'-phosphate</name>
        <dbReference type="ChEBI" id="CHEBI:597326"/>
    </cofactor>
</comment>
<evidence type="ECO:0000256" key="4">
    <source>
        <dbReference type="RuleBase" id="RU362118"/>
    </source>
</evidence>
<gene>
    <name evidence="5" type="primary">metB</name>
    <name evidence="5" type="ORF">ACFSCS_04275</name>
</gene>
<reference evidence="6" key="1">
    <citation type="journal article" date="2019" name="Int. J. Syst. Evol. Microbiol.">
        <title>The Global Catalogue of Microorganisms (GCM) 10K type strain sequencing project: providing services to taxonomists for standard genome sequencing and annotation.</title>
        <authorList>
            <consortium name="The Broad Institute Genomics Platform"/>
            <consortium name="The Broad Institute Genome Sequencing Center for Infectious Disease"/>
            <person name="Wu L."/>
            <person name="Ma J."/>
        </authorList>
    </citation>
    <scope>NUCLEOTIDE SEQUENCE [LARGE SCALE GENOMIC DNA]</scope>
    <source>
        <strain evidence="6">CAIM 431</strain>
    </source>
</reference>
<dbReference type="InterPro" id="IPR015421">
    <property type="entry name" value="PyrdxlP-dep_Trfase_major"/>
</dbReference>
<keyword evidence="6" id="KW-1185">Reference proteome</keyword>
<proteinExistence type="inferred from homology"/>
<keyword evidence="5" id="KW-0808">Transferase</keyword>
<dbReference type="PANTHER" id="PTHR11808:SF75">
    <property type="entry name" value="CYSTATHIONINE GAMMA-SYNTHASE"/>
    <property type="match status" value="1"/>
</dbReference>
<accession>A0ABW4RT15</accession>
<dbReference type="PIRSF" id="PIRSF001434">
    <property type="entry name" value="CGS"/>
    <property type="match status" value="1"/>
</dbReference>
<protein>
    <submittedName>
        <fullName evidence="5">Cystathionine gamma-synthase</fullName>
        <ecNumber evidence="5">2.5.1.48</ecNumber>
    </submittedName>
</protein>
<dbReference type="InterPro" id="IPR054542">
    <property type="entry name" value="Cys_met_metab_PP"/>
</dbReference>
<dbReference type="InterPro" id="IPR011821">
    <property type="entry name" value="O_succ_thio_ly"/>
</dbReference>
<comment type="similarity">
    <text evidence="2 4">Belongs to the trans-sulfuration enzymes family.</text>
</comment>
<evidence type="ECO:0000313" key="5">
    <source>
        <dbReference type="EMBL" id="MFD1889405.1"/>
    </source>
</evidence>
<dbReference type="GO" id="GO:0003962">
    <property type="term" value="F:cystathionine gamma-synthase activity"/>
    <property type="evidence" value="ECO:0007669"/>
    <property type="project" value="UniProtKB-EC"/>
</dbReference>
<dbReference type="CDD" id="cd00614">
    <property type="entry name" value="CGS_like"/>
    <property type="match status" value="1"/>
</dbReference>